<dbReference type="Proteomes" id="UP001500326">
    <property type="component" value="Unassembled WGS sequence"/>
</dbReference>
<keyword evidence="9 11" id="KW-1133">Transmembrane helix</keyword>
<dbReference type="InterPro" id="IPR035906">
    <property type="entry name" value="MetI-like_sf"/>
</dbReference>
<feature type="transmembrane region" description="Helical" evidence="11">
    <location>
        <begin position="91"/>
        <end position="113"/>
    </location>
</feature>
<comment type="similarity">
    <text evidence="3">Belongs to the ABC transporter superfamily.</text>
</comment>
<dbReference type="CDD" id="cd03257">
    <property type="entry name" value="ABC_NikE_OppD_transporters"/>
    <property type="match status" value="1"/>
</dbReference>
<dbReference type="InterPro" id="IPR050388">
    <property type="entry name" value="ABC_Ni/Peptide_Import"/>
</dbReference>
<feature type="transmembrane region" description="Helical" evidence="11">
    <location>
        <begin position="207"/>
        <end position="232"/>
    </location>
</feature>
<dbReference type="CDD" id="cd06261">
    <property type="entry name" value="TM_PBP2"/>
    <property type="match status" value="1"/>
</dbReference>
<keyword evidence="5" id="KW-1003">Cell membrane</keyword>
<evidence type="ECO:0000256" key="11">
    <source>
        <dbReference type="RuleBase" id="RU363032"/>
    </source>
</evidence>
<gene>
    <name evidence="14" type="ORF">GCM10009777_01560</name>
</gene>
<feature type="transmembrane region" description="Helical" evidence="11">
    <location>
        <begin position="151"/>
        <end position="169"/>
    </location>
</feature>
<feature type="transmembrane region" description="Helical" evidence="11">
    <location>
        <begin position="125"/>
        <end position="145"/>
    </location>
</feature>
<dbReference type="Pfam" id="PF00528">
    <property type="entry name" value="BPD_transp_1"/>
    <property type="match status" value="1"/>
</dbReference>
<dbReference type="EMBL" id="BAAAOH010000001">
    <property type="protein sequence ID" value="GAA1973144.1"/>
    <property type="molecule type" value="Genomic_DNA"/>
</dbReference>
<evidence type="ECO:0000256" key="3">
    <source>
        <dbReference type="ARBA" id="ARBA00005417"/>
    </source>
</evidence>
<evidence type="ECO:0000256" key="5">
    <source>
        <dbReference type="ARBA" id="ARBA00022475"/>
    </source>
</evidence>
<evidence type="ECO:0000256" key="4">
    <source>
        <dbReference type="ARBA" id="ARBA00022448"/>
    </source>
</evidence>
<evidence type="ECO:0000256" key="1">
    <source>
        <dbReference type="ARBA" id="ARBA00004141"/>
    </source>
</evidence>
<dbReference type="PROSITE" id="PS50928">
    <property type="entry name" value="ABC_TM1"/>
    <property type="match status" value="1"/>
</dbReference>
<evidence type="ECO:0000313" key="15">
    <source>
        <dbReference type="Proteomes" id="UP001500326"/>
    </source>
</evidence>
<dbReference type="Pfam" id="PF00005">
    <property type="entry name" value="ABC_tran"/>
    <property type="match status" value="1"/>
</dbReference>
<dbReference type="InterPro" id="IPR017871">
    <property type="entry name" value="ABC_transporter-like_CS"/>
</dbReference>
<keyword evidence="15" id="KW-1185">Reference proteome</keyword>
<dbReference type="NCBIfam" id="TIGR01727">
    <property type="entry name" value="oligo_HPY"/>
    <property type="match status" value="1"/>
</dbReference>
<feature type="transmembrane region" description="Helical" evidence="11">
    <location>
        <begin position="26"/>
        <end position="48"/>
    </location>
</feature>
<evidence type="ECO:0000256" key="7">
    <source>
        <dbReference type="ARBA" id="ARBA00022741"/>
    </source>
</evidence>
<dbReference type="SUPFAM" id="SSF52540">
    <property type="entry name" value="P-loop containing nucleoside triphosphate hydrolases"/>
    <property type="match status" value="1"/>
</dbReference>
<dbReference type="InterPro" id="IPR003593">
    <property type="entry name" value="AAA+_ATPase"/>
</dbReference>
<evidence type="ECO:0000259" key="12">
    <source>
        <dbReference type="PROSITE" id="PS50893"/>
    </source>
</evidence>
<sequence>MTVSTTAILTIRRSERKRGGRLRSPTAILALIWIIGLVIASLTSPLWLRYGPLQQDLSAVLQGPSAAHLLGTDELGRDLLSRIVTAAAPTLAIACIPPLVAVLVTVPVVLWAARSIRGEGIMNRISEIVMSLPGMVIILAFIAAVGTNMPLVMALFGLLLFGALYRILFGQAKSLQQQLFIEAAAVDGVRPASVGFRHVLPNMSTTVIVQFVLFFGVGIMMQAGLAFIGLGAQPPEPTWGGMIQTAARFIFQDPWMMVPTGAVLALTIIAANALADVLSGGAATPPPLVALRRKRSKVAPDTTYVLAAAPESAPVEYPLEATANFPVDTVADYSEAVEIPEDAPALSAPAASDQQVPSGPAAPGELIVEDLVLGVDGGPALVTGVSLRVRPGRVMGLVGESGCGKSVTSYALLGLLSPGLSVRSGRIQWGDVDLARADEKTLAKVRGHDIAFISQEPSRALDPMFTIGWQLASAIKRMRRVGSGEAKRVAEQLLVDVGIVDPPRVLKSYPHQISGGMAQRVAIALALAGSPRLLIADEPTTALDVTIQAEILALLRGLIAARGMSIILVTHDLGVVADLCDDVSVMYAGEIVETGSVRDVLVRPEHPYTMALLAADPHAIIDFEGTTRLASIPGQVPLPGSWTTGCRFAQRCRFVEAACMTPIPLLARSQGDGGVRCIRRDEVRGRQEEWREPVSIGGEL</sequence>
<name>A0ABP5D2R9_9MICO</name>
<dbReference type="Gene3D" id="1.10.3720.10">
    <property type="entry name" value="MetI-like"/>
    <property type="match status" value="1"/>
</dbReference>
<evidence type="ECO:0000256" key="2">
    <source>
        <dbReference type="ARBA" id="ARBA00004202"/>
    </source>
</evidence>
<evidence type="ECO:0000313" key="14">
    <source>
        <dbReference type="EMBL" id="GAA1973144.1"/>
    </source>
</evidence>
<dbReference type="InterPro" id="IPR003439">
    <property type="entry name" value="ABC_transporter-like_ATP-bd"/>
</dbReference>
<keyword evidence="4 11" id="KW-0813">Transport</keyword>
<evidence type="ECO:0000259" key="13">
    <source>
        <dbReference type="PROSITE" id="PS50928"/>
    </source>
</evidence>
<comment type="caution">
    <text evidence="14">The sequence shown here is derived from an EMBL/GenBank/DDBJ whole genome shotgun (WGS) entry which is preliminary data.</text>
</comment>
<evidence type="ECO:0000256" key="9">
    <source>
        <dbReference type="ARBA" id="ARBA00022989"/>
    </source>
</evidence>
<dbReference type="SUPFAM" id="SSF161098">
    <property type="entry name" value="MetI-like"/>
    <property type="match status" value="1"/>
</dbReference>
<feature type="domain" description="ABC transmembrane type-1" evidence="13">
    <location>
        <begin position="87"/>
        <end position="275"/>
    </location>
</feature>
<dbReference type="Pfam" id="PF08352">
    <property type="entry name" value="oligo_HPY"/>
    <property type="match status" value="1"/>
</dbReference>
<dbReference type="InterPro" id="IPR000515">
    <property type="entry name" value="MetI-like"/>
</dbReference>
<dbReference type="SMART" id="SM00382">
    <property type="entry name" value="AAA"/>
    <property type="match status" value="1"/>
</dbReference>
<keyword evidence="8" id="KW-0067">ATP-binding</keyword>
<dbReference type="InterPro" id="IPR013563">
    <property type="entry name" value="Oligopep_ABC_C"/>
</dbReference>
<reference evidence="15" key="1">
    <citation type="journal article" date="2019" name="Int. J. Syst. Evol. Microbiol.">
        <title>The Global Catalogue of Microorganisms (GCM) 10K type strain sequencing project: providing services to taxonomists for standard genome sequencing and annotation.</title>
        <authorList>
            <consortium name="The Broad Institute Genomics Platform"/>
            <consortium name="The Broad Institute Genome Sequencing Center for Infectious Disease"/>
            <person name="Wu L."/>
            <person name="Ma J."/>
        </authorList>
    </citation>
    <scope>NUCLEOTIDE SEQUENCE [LARGE SCALE GENOMIC DNA]</scope>
    <source>
        <strain evidence="15">JCM 14902</strain>
    </source>
</reference>
<dbReference type="PROSITE" id="PS00211">
    <property type="entry name" value="ABC_TRANSPORTER_1"/>
    <property type="match status" value="1"/>
</dbReference>
<dbReference type="PANTHER" id="PTHR43297:SF2">
    <property type="entry name" value="DIPEPTIDE TRANSPORT ATP-BINDING PROTEIN DPPD"/>
    <property type="match status" value="1"/>
</dbReference>
<evidence type="ECO:0000256" key="10">
    <source>
        <dbReference type="ARBA" id="ARBA00023136"/>
    </source>
</evidence>
<evidence type="ECO:0000256" key="8">
    <source>
        <dbReference type="ARBA" id="ARBA00022840"/>
    </source>
</evidence>
<dbReference type="InterPro" id="IPR027417">
    <property type="entry name" value="P-loop_NTPase"/>
</dbReference>
<proteinExistence type="inferred from homology"/>
<keyword evidence="10 11" id="KW-0472">Membrane</keyword>
<accession>A0ABP5D2R9</accession>
<dbReference type="PROSITE" id="PS50893">
    <property type="entry name" value="ABC_TRANSPORTER_2"/>
    <property type="match status" value="1"/>
</dbReference>
<dbReference type="Gene3D" id="3.40.50.300">
    <property type="entry name" value="P-loop containing nucleotide triphosphate hydrolases"/>
    <property type="match status" value="1"/>
</dbReference>
<comment type="similarity">
    <text evidence="11">Belongs to the binding-protein-dependent transport system permease family.</text>
</comment>
<comment type="subcellular location">
    <subcellularLocation>
        <location evidence="11">Cell membrane</location>
        <topology evidence="11">Multi-pass membrane protein</topology>
    </subcellularLocation>
    <subcellularLocation>
        <location evidence="2">Cell membrane</location>
        <topology evidence="2">Peripheral membrane protein</topology>
    </subcellularLocation>
    <subcellularLocation>
        <location evidence="1">Membrane</location>
        <topology evidence="1">Multi-pass membrane protein</topology>
    </subcellularLocation>
</comment>
<keyword evidence="7" id="KW-0547">Nucleotide-binding</keyword>
<organism evidence="14 15">
    <name type="scientific">Microbacterium pumilum</name>
    <dbReference type="NCBI Taxonomy" id="344165"/>
    <lineage>
        <taxon>Bacteria</taxon>
        <taxon>Bacillati</taxon>
        <taxon>Actinomycetota</taxon>
        <taxon>Actinomycetes</taxon>
        <taxon>Micrococcales</taxon>
        <taxon>Microbacteriaceae</taxon>
        <taxon>Microbacterium</taxon>
    </lineage>
</organism>
<dbReference type="PANTHER" id="PTHR43297">
    <property type="entry name" value="OLIGOPEPTIDE TRANSPORT ATP-BINDING PROTEIN APPD"/>
    <property type="match status" value="1"/>
</dbReference>
<feature type="domain" description="ABC transporter" evidence="12">
    <location>
        <begin position="366"/>
        <end position="613"/>
    </location>
</feature>
<evidence type="ECO:0000256" key="6">
    <source>
        <dbReference type="ARBA" id="ARBA00022692"/>
    </source>
</evidence>
<protein>
    <submittedName>
        <fullName evidence="14">Dipeptide/oligopeptide/nickel ABC transporter permease/ATP-binding protein</fullName>
    </submittedName>
</protein>
<dbReference type="RefSeq" id="WP_344057575.1">
    <property type="nucleotide sequence ID" value="NZ_BAAAOH010000001.1"/>
</dbReference>
<keyword evidence="6 11" id="KW-0812">Transmembrane</keyword>